<proteinExistence type="predicted"/>
<sequence>MYHSCKLKCRILDTLDQHWIMGIKIAENNTLDDITQIDSLLWKLVGRAFYPAYNSGADWRNLAIARVFKMPG</sequence>
<accession>A0A8E1ZX86</accession>
<name>A0A8E1ZX86_9PORP</name>
<evidence type="ECO:0000313" key="1">
    <source>
        <dbReference type="EMBL" id="NYI50074.1"/>
    </source>
</evidence>
<reference evidence="1 2" key="1">
    <citation type="submission" date="2020-07" db="EMBL/GenBank/DDBJ databases">
        <title>Genomic Encyclopedia of Type Strains, Phase IV (KMG-IV): sequencing the most valuable type-strain genomes for metagenomic binning, comparative biology and taxonomic classification.</title>
        <authorList>
            <person name="Goeker M."/>
        </authorList>
    </citation>
    <scope>NUCLEOTIDE SEQUENCE [LARGE SCALE GENOMIC DNA]</scope>
    <source>
        <strain evidence="1 2">DSM 23697</strain>
    </source>
</reference>
<dbReference type="Proteomes" id="UP000574332">
    <property type="component" value="Unassembled WGS sequence"/>
</dbReference>
<organism evidence="1 2">
    <name type="scientific">Macellibacteroides fermentans</name>
    <dbReference type="NCBI Taxonomy" id="879969"/>
    <lineage>
        <taxon>Bacteria</taxon>
        <taxon>Pseudomonadati</taxon>
        <taxon>Bacteroidota</taxon>
        <taxon>Bacteroidia</taxon>
        <taxon>Bacteroidales</taxon>
        <taxon>Porphyromonadaceae</taxon>
        <taxon>Macellibacteroides</taxon>
    </lineage>
</organism>
<dbReference type="AlphaFoldDB" id="A0A8E1ZX86"/>
<comment type="caution">
    <text evidence="1">The sequence shown here is derived from an EMBL/GenBank/DDBJ whole genome shotgun (WGS) entry which is preliminary data.</text>
</comment>
<evidence type="ECO:0000313" key="2">
    <source>
        <dbReference type="Proteomes" id="UP000574332"/>
    </source>
</evidence>
<dbReference type="EMBL" id="JACCCY010000003">
    <property type="protein sequence ID" value="NYI50074.1"/>
    <property type="molecule type" value="Genomic_DNA"/>
</dbReference>
<keyword evidence="2" id="KW-1185">Reference proteome</keyword>
<protein>
    <submittedName>
        <fullName evidence="1">Uncharacterized protein</fullName>
    </submittedName>
</protein>
<gene>
    <name evidence="1" type="ORF">F5613_002204</name>
</gene>